<dbReference type="EMBL" id="JWZT01002159">
    <property type="protein sequence ID" value="KII70162.1"/>
    <property type="molecule type" value="Genomic_DNA"/>
</dbReference>
<dbReference type="EMBL" id="JWZT01002159">
    <property type="protein sequence ID" value="KII70164.1"/>
    <property type="molecule type" value="Genomic_DNA"/>
</dbReference>
<dbReference type="AlphaFoldDB" id="A0A0C2IXS2"/>
<evidence type="ECO:0000256" key="1">
    <source>
        <dbReference type="SAM" id="SignalP"/>
    </source>
</evidence>
<feature type="chain" id="PRO_5007392138" evidence="1">
    <location>
        <begin position="20"/>
        <end position="152"/>
    </location>
</feature>
<name>A0A0C2IXS2_THEKT</name>
<protein>
    <submittedName>
        <fullName evidence="3">Uncharacterized protein</fullName>
    </submittedName>
</protein>
<proteinExistence type="predicted"/>
<keyword evidence="1" id="KW-0732">Signal</keyword>
<evidence type="ECO:0000313" key="4">
    <source>
        <dbReference type="Proteomes" id="UP000031668"/>
    </source>
</evidence>
<gene>
    <name evidence="2" type="ORF">RF11_01615</name>
    <name evidence="3" type="ORF">RF11_01617</name>
</gene>
<evidence type="ECO:0000313" key="2">
    <source>
        <dbReference type="EMBL" id="KII70162.1"/>
    </source>
</evidence>
<feature type="signal peptide" evidence="1">
    <location>
        <begin position="1"/>
        <end position="19"/>
    </location>
</feature>
<evidence type="ECO:0000313" key="3">
    <source>
        <dbReference type="EMBL" id="KII70164.1"/>
    </source>
</evidence>
<keyword evidence="4" id="KW-1185">Reference proteome</keyword>
<sequence length="152" mass="16196">MTLIVAYLSLCIAAKGTLGSTHSLEFKSGPPESTGFSLVKSLNNLAVPRPSCSKGQTIYNSFIAYSNLVTTRNAVASTKVTITAAKIKKDTHLCILVCQQSAWFPIDSGAPENEGIEKVKVHLKFAGCEADNVGEVAKACNDEKAAPCMKSW</sequence>
<dbReference type="Proteomes" id="UP000031668">
    <property type="component" value="Unassembled WGS sequence"/>
</dbReference>
<organism evidence="3 4">
    <name type="scientific">Thelohanellus kitauei</name>
    <name type="common">Myxosporean</name>
    <dbReference type="NCBI Taxonomy" id="669202"/>
    <lineage>
        <taxon>Eukaryota</taxon>
        <taxon>Metazoa</taxon>
        <taxon>Cnidaria</taxon>
        <taxon>Myxozoa</taxon>
        <taxon>Myxosporea</taxon>
        <taxon>Bivalvulida</taxon>
        <taxon>Platysporina</taxon>
        <taxon>Myxobolidae</taxon>
        <taxon>Thelohanellus</taxon>
    </lineage>
</organism>
<accession>A0A0C2IXS2</accession>
<comment type="caution">
    <text evidence="3">The sequence shown here is derived from an EMBL/GenBank/DDBJ whole genome shotgun (WGS) entry which is preliminary data.</text>
</comment>
<reference evidence="3 4" key="1">
    <citation type="journal article" date="2014" name="Genome Biol. Evol.">
        <title>The genome of the myxosporean Thelohanellus kitauei shows adaptations to nutrient acquisition within its fish host.</title>
        <authorList>
            <person name="Yang Y."/>
            <person name="Xiong J."/>
            <person name="Zhou Z."/>
            <person name="Huo F."/>
            <person name="Miao W."/>
            <person name="Ran C."/>
            <person name="Liu Y."/>
            <person name="Zhang J."/>
            <person name="Feng J."/>
            <person name="Wang M."/>
            <person name="Wang M."/>
            <person name="Wang L."/>
            <person name="Yao B."/>
        </authorList>
    </citation>
    <scope>NUCLEOTIDE SEQUENCE [LARGE SCALE GENOMIC DNA]</scope>
    <source>
        <strain evidence="3">Wuqing</strain>
    </source>
</reference>